<evidence type="ECO:0000313" key="5">
    <source>
        <dbReference type="Proteomes" id="UP001218104"/>
    </source>
</evidence>
<dbReference type="Proteomes" id="UP001218104">
    <property type="component" value="Chromosome"/>
</dbReference>
<evidence type="ECO:0000259" key="3">
    <source>
        <dbReference type="Pfam" id="PF26337"/>
    </source>
</evidence>
<gene>
    <name evidence="4" type="ORF">P8634_07770</name>
</gene>
<evidence type="ECO:0000259" key="2">
    <source>
        <dbReference type="Pfam" id="PF26334"/>
    </source>
</evidence>
<accession>A0AAJ5ZZN7</accession>
<dbReference type="Gene3D" id="3.40.50.2000">
    <property type="entry name" value="Glycogen Phosphorylase B"/>
    <property type="match status" value="2"/>
</dbReference>
<feature type="domain" description="Glucosyltransferase 3-like N-terminal" evidence="2">
    <location>
        <begin position="8"/>
        <end position="147"/>
    </location>
</feature>
<dbReference type="EMBL" id="CP121468">
    <property type="protein sequence ID" value="WFR88682.1"/>
    <property type="molecule type" value="Genomic_DNA"/>
</dbReference>
<protein>
    <submittedName>
        <fullName evidence="4">Uncharacterized protein</fullName>
    </submittedName>
</protein>
<organism evidence="4 5">
    <name type="scientific">Limosilactobacillus fermentum</name>
    <name type="common">Lactobacillus fermentum</name>
    <dbReference type="NCBI Taxonomy" id="1613"/>
    <lineage>
        <taxon>Bacteria</taxon>
        <taxon>Bacillati</taxon>
        <taxon>Bacillota</taxon>
        <taxon>Bacilli</taxon>
        <taxon>Lactobacillales</taxon>
        <taxon>Lactobacillaceae</taxon>
        <taxon>Limosilactobacillus</taxon>
    </lineage>
</organism>
<dbReference type="Pfam" id="PF26334">
    <property type="entry name" value="Gtf3_N"/>
    <property type="match status" value="1"/>
</dbReference>
<dbReference type="InterPro" id="IPR058591">
    <property type="entry name" value="Gtf3_N"/>
</dbReference>
<dbReference type="Pfam" id="PF26337">
    <property type="entry name" value="Gtf3_C"/>
    <property type="match status" value="1"/>
</dbReference>
<dbReference type="PIRSF" id="PIRSF007023">
    <property type="entry name" value="UDP-Galf_transf"/>
    <property type="match status" value="1"/>
</dbReference>
<sequence>MEKYILTPKLRNSYDGSIKPRRDISDILTSKLLFKKINYPMYNSQLTEFPDINNKVIDVVEPNSVIYFQYPLYITSDFQIDLIRKAHMKQCAVIAIVHDINSLRGLHETLEKDIELLNQFDVITLPSKLAREVLTNAGLKVPVVIQKDPFDFLTNTPINYPTFSHTVNYAGNISFTKAGFLGNINDVYMHIFGSDLDFTLPKNLEYMGQFDNDTLISKLNTGYGLLWDSDGNGNTTFKTYEKYNWQYKLSLYLASGIIPIADTNSNVGTWLKNNNCGLTLGILEELDSTIIAISKSQYEQLQDNIRIQQHRLREGYYTKELISRIEYELNKIFNTPRSRPRPLNFYNKNVTIS</sequence>
<dbReference type="RefSeq" id="WP_108458807.1">
    <property type="nucleotide sequence ID" value="NZ_CP053314.1"/>
</dbReference>
<proteinExistence type="predicted"/>
<reference evidence="4" key="1">
    <citation type="submission" date="2023-04" db="EMBL/GenBank/DDBJ databases">
        <title>Genomic of Limosilactobacillus fermentum MSJK0025.</title>
        <authorList>
            <person name="Yang S."/>
        </authorList>
    </citation>
    <scope>NUCLEOTIDE SEQUENCE</scope>
    <source>
        <strain evidence="4">MSJK0025</strain>
    </source>
</reference>
<name>A0AAJ5ZZN7_LIMFE</name>
<keyword evidence="1" id="KW-0808">Transferase</keyword>
<feature type="domain" description="Glucosyltransferase 3-like C-terminal" evidence="3">
    <location>
        <begin position="167"/>
        <end position="323"/>
    </location>
</feature>
<evidence type="ECO:0000313" key="4">
    <source>
        <dbReference type="EMBL" id="WFR88682.1"/>
    </source>
</evidence>
<dbReference type="AlphaFoldDB" id="A0AAJ5ZZN7"/>
<evidence type="ECO:0000256" key="1">
    <source>
        <dbReference type="ARBA" id="ARBA00022679"/>
    </source>
</evidence>
<dbReference type="InterPro" id="IPR058592">
    <property type="entry name" value="Gtf3_C"/>
</dbReference>